<evidence type="ECO:0000256" key="2">
    <source>
        <dbReference type="ARBA" id="ARBA00004202"/>
    </source>
</evidence>
<dbReference type="GO" id="GO:0004309">
    <property type="term" value="F:exopolyphosphatase activity"/>
    <property type="evidence" value="ECO:0007669"/>
    <property type="project" value="UniProtKB-EC"/>
</dbReference>
<dbReference type="InterPro" id="IPR003695">
    <property type="entry name" value="Ppx_GppA_N"/>
</dbReference>
<evidence type="ECO:0000256" key="9">
    <source>
        <dbReference type="ARBA" id="ARBA00023136"/>
    </source>
</evidence>
<dbReference type="SUPFAM" id="SSF53067">
    <property type="entry name" value="Actin-like ATPase domain"/>
    <property type="match status" value="2"/>
</dbReference>
<evidence type="ECO:0000259" key="12">
    <source>
        <dbReference type="Pfam" id="PF21447"/>
    </source>
</evidence>
<dbReference type="Pfam" id="PF21447">
    <property type="entry name" value="Ppx-GppA_III"/>
    <property type="match status" value="1"/>
</dbReference>
<dbReference type="Pfam" id="PF02541">
    <property type="entry name" value="Ppx-GppA"/>
    <property type="match status" value="1"/>
</dbReference>
<sequence length="519" mass="58685">MKNDTLRVKATALSRSSFHGISEAKEIAAIDLGSNSFHMIVARIVNGSIQVLSRLKRKVQLAAGLDENNLLDQAAITRGVNCLSLFAERLQGFSPENVNVVGTYTLRSAVNNQEFLRQAQAVFPYPIRIISGETEAEMIYAGVSHTQPEQGRKLVIDIGGGSTEMIIGDNFTPLLVNSRSMGCVSFAQQFFSHGEISEENFYQARETALSRIQDLAVEYKQHGWKHVLGSSGTIKTVHQVIMGNIDSDGIITAGRLDLLIERTLKSQHFNQLKLIGLNEERVDVFVPGLAILSAVFDTFDIEQMRYSDGALREGVMYSLESNFQVSNIRERTAEGLAEQFDIDREQAQRVTESAILLVKQFTNWQVPEQAEELKEILLWAALLHEVGLVINHKNLQRHSAYILANIELPGFDKEQQNLLATLVRYQINYFKLEEIGHFSRYHFQDIFNLIRLLRIAIALNKSRQATECAESITLTIEPHSNAWFLSFDENYLRDNPLVENDLAYERLQMKEQGAEFDFK</sequence>
<dbReference type="RefSeq" id="WP_005761349.1">
    <property type="nucleotide sequence ID" value="NZ_AJSX01000040.1"/>
</dbReference>
<dbReference type="Gene3D" id="1.10.3210.10">
    <property type="entry name" value="Hypothetical protein af1432"/>
    <property type="match status" value="1"/>
</dbReference>
<dbReference type="PANTHER" id="PTHR30005">
    <property type="entry name" value="EXOPOLYPHOSPHATASE"/>
    <property type="match status" value="1"/>
</dbReference>
<dbReference type="FunFam" id="3.30.420.40:FF:000023">
    <property type="entry name" value="Guanosine-5'-triphosphate,3'-diphosphate pyrophosphatase"/>
    <property type="match status" value="1"/>
</dbReference>
<dbReference type="NCBIfam" id="TIGR03706">
    <property type="entry name" value="exo_poly_only"/>
    <property type="match status" value="1"/>
</dbReference>
<evidence type="ECO:0000259" key="11">
    <source>
        <dbReference type="Pfam" id="PF02541"/>
    </source>
</evidence>
<dbReference type="GO" id="GO:0006798">
    <property type="term" value="P:polyphosphate catabolic process"/>
    <property type="evidence" value="ECO:0007669"/>
    <property type="project" value="TreeGrafter"/>
</dbReference>
<dbReference type="EC" id="3.6.1.11" evidence="5"/>
<keyword evidence="7" id="KW-1003">Cell membrane</keyword>
<protein>
    <recommendedName>
        <fullName evidence="6">Exopolyphosphatase</fullName>
        <ecNumber evidence="5">3.6.1.11</ecNumber>
    </recommendedName>
</protein>
<evidence type="ECO:0000256" key="5">
    <source>
        <dbReference type="ARBA" id="ARBA00012451"/>
    </source>
</evidence>
<dbReference type="EMBL" id="AJSX01000040">
    <property type="protein sequence ID" value="EIJ68128.1"/>
    <property type="molecule type" value="Genomic_DNA"/>
</dbReference>
<evidence type="ECO:0000313" key="14">
    <source>
        <dbReference type="Proteomes" id="UP000006457"/>
    </source>
</evidence>
<keyword evidence="8 13" id="KW-0378">Hydrolase</keyword>
<evidence type="ECO:0000256" key="6">
    <source>
        <dbReference type="ARBA" id="ARBA00020416"/>
    </source>
</evidence>
<comment type="subunit">
    <text evidence="4">Homodimer.</text>
</comment>
<feature type="domain" description="Ppx/GppA phosphatase C-terminal" evidence="12">
    <location>
        <begin position="328"/>
        <end position="505"/>
    </location>
</feature>
<evidence type="ECO:0000256" key="4">
    <source>
        <dbReference type="ARBA" id="ARBA00011738"/>
    </source>
</evidence>
<comment type="similarity">
    <text evidence="3">Belongs to the GppA/Ppx family.</text>
</comment>
<evidence type="ECO:0000256" key="1">
    <source>
        <dbReference type="ARBA" id="ARBA00001946"/>
    </source>
</evidence>
<keyword evidence="9" id="KW-0472">Membrane</keyword>
<comment type="subcellular location">
    <subcellularLocation>
        <location evidence="2">Cell membrane</location>
        <topology evidence="2">Peripheral membrane protein</topology>
    </subcellularLocation>
</comment>
<dbReference type="SUPFAM" id="SSF109604">
    <property type="entry name" value="HD-domain/PDEase-like"/>
    <property type="match status" value="1"/>
</dbReference>
<dbReference type="InterPro" id="IPR050273">
    <property type="entry name" value="GppA/Ppx_hydrolase"/>
</dbReference>
<dbReference type="OrthoDB" id="9793035at2"/>
<accession>I3D8T5</accession>
<dbReference type="eggNOG" id="COG0248">
    <property type="taxonomic scope" value="Bacteria"/>
</dbReference>
<reference evidence="13 14" key="1">
    <citation type="submission" date="2012-03" db="EMBL/GenBank/DDBJ databases">
        <authorList>
            <person name="Harkins D.M."/>
            <person name="Madupu R."/>
            <person name="Durkin A.S."/>
            <person name="Torralba M."/>
            <person name="Methe B."/>
            <person name="Sutton G.G."/>
            <person name="Nelson K.E."/>
        </authorList>
    </citation>
    <scope>NUCLEOTIDE SEQUENCE [LARGE SCALE GENOMIC DNA]</scope>
    <source>
        <strain evidence="13 14">CCUG 2042</strain>
    </source>
</reference>
<proteinExistence type="inferred from homology"/>
<dbReference type="PIRSF" id="PIRSF001267">
    <property type="entry name" value="Pyrophosphatase_GppA_Ppx"/>
    <property type="match status" value="1"/>
</dbReference>
<organism evidence="13 14">
    <name type="scientific">Pasteurella bettyae CCUG 2042</name>
    <dbReference type="NCBI Taxonomy" id="1095749"/>
    <lineage>
        <taxon>Bacteria</taxon>
        <taxon>Pseudomonadati</taxon>
        <taxon>Pseudomonadota</taxon>
        <taxon>Gammaproteobacteria</taxon>
        <taxon>Pasteurellales</taxon>
        <taxon>Pasteurellaceae</taxon>
        <taxon>Pasteurella</taxon>
    </lineage>
</organism>
<evidence type="ECO:0000256" key="3">
    <source>
        <dbReference type="ARBA" id="ARBA00007125"/>
    </source>
</evidence>
<dbReference type="FunFam" id="3.30.420.150:FF:000001">
    <property type="entry name" value="Guanosine-5'-triphosphate,3'-diphosphate pyrophosphatase"/>
    <property type="match status" value="1"/>
</dbReference>
<dbReference type="InterPro" id="IPR043129">
    <property type="entry name" value="ATPase_NBD"/>
</dbReference>
<dbReference type="GO" id="GO:0005886">
    <property type="term" value="C:plasma membrane"/>
    <property type="evidence" value="ECO:0007669"/>
    <property type="project" value="UniProtKB-SubCell"/>
</dbReference>
<dbReference type="Gene3D" id="3.30.420.40">
    <property type="match status" value="1"/>
</dbReference>
<keyword evidence="14" id="KW-1185">Reference proteome</keyword>
<dbReference type="InterPro" id="IPR030673">
    <property type="entry name" value="PyroPPase_GppA_Ppx"/>
</dbReference>
<evidence type="ECO:0000256" key="8">
    <source>
        <dbReference type="ARBA" id="ARBA00022801"/>
    </source>
</evidence>
<gene>
    <name evidence="13" type="primary">ppx</name>
    <name evidence="13" type="ORF">HMPREF1052_1190</name>
</gene>
<name>I3D8T5_9PAST</name>
<dbReference type="InterPro" id="IPR022371">
    <property type="entry name" value="Exopolyphosphatase"/>
</dbReference>
<comment type="cofactor">
    <cofactor evidence="1">
        <name>Mg(2+)</name>
        <dbReference type="ChEBI" id="CHEBI:18420"/>
    </cofactor>
</comment>
<dbReference type="InterPro" id="IPR048950">
    <property type="entry name" value="Ppx_GppA_C"/>
</dbReference>
<dbReference type="Proteomes" id="UP000006457">
    <property type="component" value="Unassembled WGS sequence"/>
</dbReference>
<dbReference type="Gene3D" id="3.30.420.150">
    <property type="entry name" value="Exopolyphosphatase. Domain 2"/>
    <property type="match status" value="1"/>
</dbReference>
<comment type="catalytic activity">
    <reaction evidence="10">
        <text>[phosphate](n) + H2O = [phosphate](n-1) + phosphate + H(+)</text>
        <dbReference type="Rhea" id="RHEA:21528"/>
        <dbReference type="Rhea" id="RHEA-COMP:9859"/>
        <dbReference type="Rhea" id="RHEA-COMP:14279"/>
        <dbReference type="ChEBI" id="CHEBI:15377"/>
        <dbReference type="ChEBI" id="CHEBI:15378"/>
        <dbReference type="ChEBI" id="CHEBI:16838"/>
        <dbReference type="ChEBI" id="CHEBI:43474"/>
        <dbReference type="EC" id="3.6.1.11"/>
    </reaction>
</comment>
<comment type="caution">
    <text evidence="13">The sequence shown here is derived from an EMBL/GenBank/DDBJ whole genome shotgun (WGS) entry which is preliminary data.</text>
</comment>
<feature type="domain" description="Ppx/GppA phosphatase N-terminal" evidence="11">
    <location>
        <begin position="40"/>
        <end position="322"/>
    </location>
</feature>
<dbReference type="PATRIC" id="fig|1095749.3.peg.1667"/>
<dbReference type="AlphaFoldDB" id="I3D8T5"/>
<evidence type="ECO:0000256" key="7">
    <source>
        <dbReference type="ARBA" id="ARBA00022475"/>
    </source>
</evidence>
<dbReference type="PANTHER" id="PTHR30005:SF14">
    <property type="entry name" value="EXOPOLYPHOSPHATASE"/>
    <property type="match status" value="1"/>
</dbReference>
<evidence type="ECO:0000313" key="13">
    <source>
        <dbReference type="EMBL" id="EIJ68128.1"/>
    </source>
</evidence>
<evidence type="ECO:0000256" key="10">
    <source>
        <dbReference type="ARBA" id="ARBA00047607"/>
    </source>
</evidence>